<protein>
    <submittedName>
        <fullName evidence="2">Glycosyl transferase</fullName>
    </submittedName>
</protein>
<dbReference type="EMBL" id="VULT01000018">
    <property type="protein sequence ID" value="MSS18286.1"/>
    <property type="molecule type" value="Genomic_DNA"/>
</dbReference>
<dbReference type="SUPFAM" id="SSF53448">
    <property type="entry name" value="Nucleotide-diphospho-sugar transferases"/>
    <property type="match status" value="1"/>
</dbReference>
<dbReference type="Pfam" id="PF04488">
    <property type="entry name" value="Gly_transf_sug"/>
    <property type="match status" value="1"/>
</dbReference>
<dbReference type="InterPro" id="IPR051706">
    <property type="entry name" value="Glycosyltransferase_domain"/>
</dbReference>
<name>A0A6L5XFK3_9BACT</name>
<comment type="caution">
    <text evidence="2">The sequence shown here is derived from an EMBL/GenBank/DDBJ whole genome shotgun (WGS) entry which is preliminary data.</text>
</comment>
<dbReference type="RefSeq" id="WP_154326802.1">
    <property type="nucleotide sequence ID" value="NZ_CP045696.1"/>
</dbReference>
<accession>A0A6L5XFK3</accession>
<sequence>MIPHVIHYCWFGGKPLPKLAVDCIASWRKYLPGYEIKEWNESNFDVNIIPYTSEAYAAKKYAFVSDYVRFWILYHYGGVYFDTDVEVIQPLAPLLEKGAFMGVENRIDRPGQTLCVAPGLGLACEPQMPVYKELLALYDDRHFNVDGKLDLTTVVKITTDFLFAKGLQNINDLQQVEGLYIYPAEYLASRTTPVQIIERTAHSYCIHHYARSWVSPRVRLKKKVQSMLPFWLNHALVRLKAWCKAR</sequence>
<keyword evidence="1 2" id="KW-0808">Transferase</keyword>
<dbReference type="GO" id="GO:0051999">
    <property type="term" value="P:mannosyl-inositol phosphorylceramide biosynthetic process"/>
    <property type="evidence" value="ECO:0007669"/>
    <property type="project" value="TreeGrafter"/>
</dbReference>
<dbReference type="PANTHER" id="PTHR32385:SF15">
    <property type="entry name" value="INOSITOL PHOSPHOCERAMIDE MANNOSYLTRANSFERASE 1"/>
    <property type="match status" value="1"/>
</dbReference>
<organism evidence="2 3">
    <name type="scientific">Sodaliphilus pleomorphus</name>
    <dbReference type="NCBI Taxonomy" id="2606626"/>
    <lineage>
        <taxon>Bacteria</taxon>
        <taxon>Pseudomonadati</taxon>
        <taxon>Bacteroidota</taxon>
        <taxon>Bacteroidia</taxon>
        <taxon>Bacteroidales</taxon>
        <taxon>Muribaculaceae</taxon>
        <taxon>Sodaliphilus</taxon>
    </lineage>
</organism>
<reference evidence="2 3" key="1">
    <citation type="submission" date="2019-08" db="EMBL/GenBank/DDBJ databases">
        <title>In-depth cultivation of the pig gut microbiome towards novel bacterial diversity and tailored functional studies.</title>
        <authorList>
            <person name="Wylensek D."/>
            <person name="Hitch T.C.A."/>
            <person name="Clavel T."/>
        </authorList>
    </citation>
    <scope>NUCLEOTIDE SEQUENCE [LARGE SCALE GENOMIC DNA]</scope>
    <source>
        <strain evidence="2 3">Oil-RF-744-WCA-WT-10</strain>
    </source>
</reference>
<dbReference type="AlphaFoldDB" id="A0A6L5XFK3"/>
<dbReference type="GO" id="GO:0000030">
    <property type="term" value="F:mannosyltransferase activity"/>
    <property type="evidence" value="ECO:0007669"/>
    <property type="project" value="TreeGrafter"/>
</dbReference>
<evidence type="ECO:0000313" key="3">
    <source>
        <dbReference type="Proteomes" id="UP000483362"/>
    </source>
</evidence>
<dbReference type="Gene3D" id="3.90.550.20">
    <property type="match status" value="1"/>
</dbReference>
<dbReference type="GO" id="GO:0016020">
    <property type="term" value="C:membrane"/>
    <property type="evidence" value="ECO:0007669"/>
    <property type="project" value="GOC"/>
</dbReference>
<proteinExistence type="predicted"/>
<dbReference type="InterPro" id="IPR029044">
    <property type="entry name" value="Nucleotide-diphossugar_trans"/>
</dbReference>
<evidence type="ECO:0000256" key="1">
    <source>
        <dbReference type="ARBA" id="ARBA00022679"/>
    </source>
</evidence>
<dbReference type="InterPro" id="IPR007577">
    <property type="entry name" value="GlycoTrfase_DXD_sugar-bd_CS"/>
</dbReference>
<keyword evidence="3" id="KW-1185">Reference proteome</keyword>
<dbReference type="PANTHER" id="PTHR32385">
    <property type="entry name" value="MANNOSYL PHOSPHORYLINOSITOL CERAMIDE SYNTHASE"/>
    <property type="match status" value="1"/>
</dbReference>
<dbReference type="Proteomes" id="UP000483362">
    <property type="component" value="Unassembled WGS sequence"/>
</dbReference>
<gene>
    <name evidence="2" type="ORF">FYJ29_11020</name>
</gene>
<evidence type="ECO:0000313" key="2">
    <source>
        <dbReference type="EMBL" id="MSS18286.1"/>
    </source>
</evidence>